<evidence type="ECO:0000313" key="1">
    <source>
        <dbReference type="EMBL" id="KKN18268.1"/>
    </source>
</evidence>
<organism evidence="1">
    <name type="scientific">marine sediment metagenome</name>
    <dbReference type="NCBI Taxonomy" id="412755"/>
    <lineage>
        <taxon>unclassified sequences</taxon>
        <taxon>metagenomes</taxon>
        <taxon>ecological metagenomes</taxon>
    </lineage>
</organism>
<sequence length="237" mass="26964">MVAMQIILDGDGCWPDLKDRKVIHIKDNMVSLALIKKGMKSGKSSISFRIDIDDKRTVIFETSFALLESAVKAFTIADQQDNQNPSTHCLATYQCKACGHKERIWNSRTGVTPFCVPCINCKKPNTTAHHVDWDKDTYEPDYQPQQGERIFITWSRKSIEAHLRSGMVDLGFDVITETEQLHKLIEEGYENGIHPNLITVDKCATCKFKDDNWECTEGYVVIVDLTDIPCSLYEKRG</sequence>
<comment type="caution">
    <text evidence="1">The sequence shown here is derived from an EMBL/GenBank/DDBJ whole genome shotgun (WGS) entry which is preliminary data.</text>
</comment>
<dbReference type="AlphaFoldDB" id="A0A0F9RLZ6"/>
<name>A0A0F9RLZ6_9ZZZZ</name>
<accession>A0A0F9RLZ6</accession>
<dbReference type="EMBL" id="LAZR01003444">
    <property type="protein sequence ID" value="KKN18268.1"/>
    <property type="molecule type" value="Genomic_DNA"/>
</dbReference>
<proteinExistence type="predicted"/>
<protein>
    <submittedName>
        <fullName evidence="1">Uncharacterized protein</fullName>
    </submittedName>
</protein>
<reference evidence="1" key="1">
    <citation type="journal article" date="2015" name="Nature">
        <title>Complex archaea that bridge the gap between prokaryotes and eukaryotes.</title>
        <authorList>
            <person name="Spang A."/>
            <person name="Saw J.H."/>
            <person name="Jorgensen S.L."/>
            <person name="Zaremba-Niedzwiedzka K."/>
            <person name="Martijn J."/>
            <person name="Lind A.E."/>
            <person name="van Eijk R."/>
            <person name="Schleper C."/>
            <person name="Guy L."/>
            <person name="Ettema T.J."/>
        </authorList>
    </citation>
    <scope>NUCLEOTIDE SEQUENCE</scope>
</reference>
<gene>
    <name evidence="1" type="ORF">LCGC14_0957570</name>
</gene>